<dbReference type="EMBL" id="CAEMXZ010000027">
    <property type="protein sequence ID" value="CAB4323102.1"/>
    <property type="molecule type" value="Genomic_DNA"/>
</dbReference>
<proteinExistence type="predicted"/>
<evidence type="ECO:0000313" key="3">
    <source>
        <dbReference type="EMBL" id="CAB4941101.1"/>
    </source>
</evidence>
<dbReference type="InterPro" id="IPR036866">
    <property type="entry name" value="RibonucZ/Hydroxyglut_hydro"/>
</dbReference>
<dbReference type="Pfam" id="PF12706">
    <property type="entry name" value="Lactamase_B_2"/>
    <property type="match status" value="1"/>
</dbReference>
<dbReference type="Gene3D" id="3.60.15.10">
    <property type="entry name" value="Ribonuclease Z/Hydroxyacylglutathione hydrolase-like"/>
    <property type="match status" value="1"/>
</dbReference>
<organism evidence="2">
    <name type="scientific">freshwater metagenome</name>
    <dbReference type="NCBI Taxonomy" id="449393"/>
    <lineage>
        <taxon>unclassified sequences</taxon>
        <taxon>metagenomes</taxon>
        <taxon>ecological metagenomes</taxon>
    </lineage>
</organism>
<sequence length="245" mass="26389">MDLTLTVLGCSGSYPGADCPCSGYLVQYGATAVAVDLGPGCLSNLQRHIELPELSGVVLSHAHPDHWVDLSGLHVALKHRFGSEGLPVYGTSANREMASLVTGSFDPTFVWNDTGDEDVFVIGDLRFTLSATDHYIETYAVRIDDPQGRSIAYSADTGPEWALSKLGSDIDLALLEATYGTDEERGELLHLSAHDAGLMARDARARRLVLTHFWPDTDLSVHARNGAEAYGAAVTIASPNERYSL</sequence>
<reference evidence="2" key="1">
    <citation type="submission" date="2020-05" db="EMBL/GenBank/DDBJ databases">
        <authorList>
            <person name="Chiriac C."/>
            <person name="Salcher M."/>
            <person name="Ghai R."/>
            <person name="Kavagutti S V."/>
        </authorList>
    </citation>
    <scope>NUCLEOTIDE SEQUENCE</scope>
</reference>
<evidence type="ECO:0000313" key="2">
    <source>
        <dbReference type="EMBL" id="CAB4323102.1"/>
    </source>
</evidence>
<dbReference type="EMBL" id="CAFBNC010000065">
    <property type="protein sequence ID" value="CAB4941101.1"/>
    <property type="molecule type" value="Genomic_DNA"/>
</dbReference>
<evidence type="ECO:0000259" key="1">
    <source>
        <dbReference type="SMART" id="SM00849"/>
    </source>
</evidence>
<feature type="domain" description="Metallo-beta-lactamase" evidence="1">
    <location>
        <begin position="20"/>
        <end position="212"/>
    </location>
</feature>
<dbReference type="SMART" id="SM00849">
    <property type="entry name" value="Lactamase_B"/>
    <property type="match status" value="1"/>
</dbReference>
<dbReference type="GO" id="GO:0042781">
    <property type="term" value="F:3'-tRNA processing endoribonuclease activity"/>
    <property type="evidence" value="ECO:0007669"/>
    <property type="project" value="TreeGrafter"/>
</dbReference>
<dbReference type="AlphaFoldDB" id="A0A6J5YHM9"/>
<dbReference type="PANTHER" id="PTHR46018:SF4">
    <property type="entry name" value="METALLO-HYDROLASE YHFI-RELATED"/>
    <property type="match status" value="1"/>
</dbReference>
<name>A0A6J5YHM9_9ZZZZ</name>
<protein>
    <submittedName>
        <fullName evidence="2">Unannotated protein</fullName>
    </submittedName>
</protein>
<gene>
    <name evidence="2" type="ORF">UFOPK1392_00848</name>
    <name evidence="3" type="ORF">UFOPK3733_01299</name>
</gene>
<dbReference type="SUPFAM" id="SSF56281">
    <property type="entry name" value="Metallo-hydrolase/oxidoreductase"/>
    <property type="match status" value="1"/>
</dbReference>
<dbReference type="InterPro" id="IPR001279">
    <property type="entry name" value="Metallo-B-lactamas"/>
</dbReference>
<accession>A0A6J5YHM9</accession>
<dbReference type="CDD" id="cd07716">
    <property type="entry name" value="RNaseZ_short-form-like_MBL-fold"/>
    <property type="match status" value="1"/>
</dbReference>
<dbReference type="PANTHER" id="PTHR46018">
    <property type="entry name" value="ZINC PHOSPHODIESTERASE ELAC PROTEIN 1"/>
    <property type="match status" value="1"/>
</dbReference>